<feature type="transmembrane region" description="Helical" evidence="2">
    <location>
        <begin position="88"/>
        <end position="115"/>
    </location>
</feature>
<dbReference type="Proteomes" id="UP000695022">
    <property type="component" value="Unplaced"/>
</dbReference>
<evidence type="ECO:0000313" key="5">
    <source>
        <dbReference type="RefSeq" id="XP_014673123.1"/>
    </source>
</evidence>
<dbReference type="PROSITE" id="PS50850">
    <property type="entry name" value="MFS"/>
    <property type="match status" value="1"/>
</dbReference>
<evidence type="ECO:0000259" key="3">
    <source>
        <dbReference type="PROSITE" id="PS50850"/>
    </source>
</evidence>
<evidence type="ECO:0000256" key="1">
    <source>
        <dbReference type="ARBA" id="ARBA00004141"/>
    </source>
</evidence>
<feature type="transmembrane region" description="Helical" evidence="2">
    <location>
        <begin position="362"/>
        <end position="385"/>
    </location>
</feature>
<feature type="transmembrane region" description="Helical" evidence="2">
    <location>
        <begin position="266"/>
        <end position="288"/>
    </location>
</feature>
<feature type="transmembrane region" description="Helical" evidence="2">
    <location>
        <begin position="241"/>
        <end position="260"/>
    </location>
</feature>
<keyword evidence="2" id="KW-0472">Membrane</keyword>
<keyword evidence="2" id="KW-1133">Transmembrane helix</keyword>
<gene>
    <name evidence="5" type="primary">LOC106813493</name>
</gene>
<dbReference type="Pfam" id="PF07690">
    <property type="entry name" value="MFS_1"/>
    <property type="match status" value="1"/>
</dbReference>
<comment type="subcellular location">
    <subcellularLocation>
        <location evidence="1">Membrane</location>
        <topology evidence="1">Multi-pass membrane protein</topology>
    </subcellularLocation>
</comment>
<evidence type="ECO:0000313" key="4">
    <source>
        <dbReference type="Proteomes" id="UP000695022"/>
    </source>
</evidence>
<accession>A0ABM1ELQ2</accession>
<feature type="transmembrane region" description="Helical" evidence="2">
    <location>
        <begin position="300"/>
        <end position="333"/>
    </location>
</feature>
<dbReference type="InterPro" id="IPR011701">
    <property type="entry name" value="MFS"/>
</dbReference>
<proteinExistence type="predicted"/>
<name>A0ABM1ELQ2_PRICU</name>
<reference evidence="5" key="1">
    <citation type="submission" date="2025-08" db="UniProtKB">
        <authorList>
            <consortium name="RefSeq"/>
        </authorList>
    </citation>
    <scope>IDENTIFICATION</scope>
</reference>
<feature type="domain" description="Major facilitator superfamily (MFS) profile" evidence="3">
    <location>
        <begin position="233"/>
        <end position="386"/>
    </location>
</feature>
<dbReference type="Gene3D" id="1.20.1250.20">
    <property type="entry name" value="MFS general substrate transporter like domains"/>
    <property type="match status" value="2"/>
</dbReference>
<dbReference type="SUPFAM" id="SSF103473">
    <property type="entry name" value="MFS general substrate transporter"/>
    <property type="match status" value="1"/>
</dbReference>
<evidence type="ECO:0000256" key="2">
    <source>
        <dbReference type="SAM" id="Phobius"/>
    </source>
</evidence>
<dbReference type="InterPro" id="IPR036259">
    <property type="entry name" value="MFS_trans_sf"/>
</dbReference>
<dbReference type="GeneID" id="106813493"/>
<dbReference type="InterPro" id="IPR020846">
    <property type="entry name" value="MFS_dom"/>
</dbReference>
<feature type="transmembrane region" description="Helical" evidence="2">
    <location>
        <begin position="157"/>
        <end position="175"/>
    </location>
</feature>
<dbReference type="PANTHER" id="PTHR11360">
    <property type="entry name" value="MONOCARBOXYLATE TRANSPORTER"/>
    <property type="match status" value="1"/>
</dbReference>
<dbReference type="InterPro" id="IPR050327">
    <property type="entry name" value="Proton-linked_MCT"/>
</dbReference>
<protein>
    <submittedName>
        <fullName evidence="5">Monocarboxylate transporter 13-like</fullName>
    </submittedName>
</protein>
<dbReference type="RefSeq" id="XP_014673123.1">
    <property type="nucleotide sequence ID" value="XM_014817637.1"/>
</dbReference>
<organism evidence="4 5">
    <name type="scientific">Priapulus caudatus</name>
    <name type="common">Priapulid worm</name>
    <dbReference type="NCBI Taxonomy" id="37621"/>
    <lineage>
        <taxon>Eukaryota</taxon>
        <taxon>Metazoa</taxon>
        <taxon>Ecdysozoa</taxon>
        <taxon>Scalidophora</taxon>
        <taxon>Priapulida</taxon>
        <taxon>Priapulimorpha</taxon>
        <taxon>Priapulimorphida</taxon>
        <taxon>Priapulidae</taxon>
        <taxon>Priapulus</taxon>
    </lineage>
</organism>
<feature type="transmembrane region" description="Helical" evidence="2">
    <location>
        <begin position="181"/>
        <end position="204"/>
    </location>
</feature>
<keyword evidence="4" id="KW-1185">Reference proteome</keyword>
<sequence length="386" mass="41772">MRGVYALYNKNSASRYTENELGCIDEDGKMTVMPVSINTLNTTTGKCWSATTHQENANTNTPQENSTEATRHLGSRESDCLSHTDHGWAWIVLVGSCINAFVLGNAGSCFSVLIVEFVSVFTEKKSEIALVGSLQYGVTLISGSVFSRLCEESSYRLVIMAGGAFATCGMTLSYVSNNLTALIGAYGVLTGGMYLQTVAASALLRDIPKTAKEALKKLRSKGWFMMPATDMMKFGLHCWSNLAYGFGMSIVMTFCVLYGTRQGMSLALAALMLTMLNISNVLSRLLVAAVGDRRWFPRQLVFGAATLAGGIISLMFLLAGELWVFALCCVMYGTSYGAKLSIQASILVDLFGIHNIPMVESVYYLFNGVGGLIGPMVADFLLFCFA</sequence>
<keyword evidence="2" id="KW-0812">Transmembrane</keyword>